<keyword evidence="4" id="KW-1185">Reference proteome</keyword>
<dbReference type="Proteomes" id="UP001189429">
    <property type="component" value="Unassembled WGS sequence"/>
</dbReference>
<keyword evidence="2" id="KW-0732">Signal</keyword>
<accession>A0ABN9UH05</accession>
<evidence type="ECO:0000256" key="1">
    <source>
        <dbReference type="SAM" id="Phobius"/>
    </source>
</evidence>
<evidence type="ECO:0000256" key="2">
    <source>
        <dbReference type="SAM" id="SignalP"/>
    </source>
</evidence>
<name>A0ABN9UH05_9DINO</name>
<feature type="signal peptide" evidence="2">
    <location>
        <begin position="1"/>
        <end position="25"/>
    </location>
</feature>
<sequence>MALKSKTLPVLVLAALCLFALRGLAFVAPSGGMAARAGPGALAAGASPTVASSSEGGLVAMQARGGAEGLEVEDPQLYIVVMCVLFGASVLANSNGFFGPW</sequence>
<comment type="caution">
    <text evidence="3">The sequence shown here is derived from an EMBL/GenBank/DDBJ whole genome shotgun (WGS) entry which is preliminary data.</text>
</comment>
<organism evidence="3 4">
    <name type="scientific">Prorocentrum cordatum</name>
    <dbReference type="NCBI Taxonomy" id="2364126"/>
    <lineage>
        <taxon>Eukaryota</taxon>
        <taxon>Sar</taxon>
        <taxon>Alveolata</taxon>
        <taxon>Dinophyceae</taxon>
        <taxon>Prorocentrales</taxon>
        <taxon>Prorocentraceae</taxon>
        <taxon>Prorocentrum</taxon>
    </lineage>
</organism>
<dbReference type="EMBL" id="CAUYUJ010015852">
    <property type="protein sequence ID" value="CAK0858924.1"/>
    <property type="molecule type" value="Genomic_DNA"/>
</dbReference>
<feature type="chain" id="PRO_5046688097" evidence="2">
    <location>
        <begin position="26"/>
        <end position="101"/>
    </location>
</feature>
<evidence type="ECO:0000313" key="4">
    <source>
        <dbReference type="Proteomes" id="UP001189429"/>
    </source>
</evidence>
<keyword evidence="1" id="KW-0472">Membrane</keyword>
<protein>
    <submittedName>
        <fullName evidence="3">Uncharacterized protein</fullName>
    </submittedName>
</protein>
<gene>
    <name evidence="3" type="ORF">PCOR1329_LOCUS48466</name>
</gene>
<evidence type="ECO:0000313" key="3">
    <source>
        <dbReference type="EMBL" id="CAK0858924.1"/>
    </source>
</evidence>
<keyword evidence="1" id="KW-0812">Transmembrane</keyword>
<proteinExistence type="predicted"/>
<reference evidence="3" key="1">
    <citation type="submission" date="2023-10" db="EMBL/GenBank/DDBJ databases">
        <authorList>
            <person name="Chen Y."/>
            <person name="Shah S."/>
            <person name="Dougan E. K."/>
            <person name="Thang M."/>
            <person name="Chan C."/>
        </authorList>
    </citation>
    <scope>NUCLEOTIDE SEQUENCE [LARGE SCALE GENOMIC DNA]</scope>
</reference>
<keyword evidence="1" id="KW-1133">Transmembrane helix</keyword>
<feature type="transmembrane region" description="Helical" evidence="1">
    <location>
        <begin position="77"/>
        <end position="98"/>
    </location>
</feature>